<accession>A0A438M4X2</accession>
<evidence type="ECO:0000313" key="2">
    <source>
        <dbReference type="EMBL" id="RVX40637.1"/>
    </source>
</evidence>
<gene>
    <name evidence="2" type="ORF">EDD27_3053</name>
</gene>
<feature type="domain" description="N-acetyltransferase" evidence="1">
    <location>
        <begin position="120"/>
        <end position="268"/>
    </location>
</feature>
<dbReference type="Pfam" id="PF00583">
    <property type="entry name" value="Acetyltransf_1"/>
    <property type="match status" value="1"/>
</dbReference>
<comment type="caution">
    <text evidence="2">The sequence shown here is derived from an EMBL/GenBank/DDBJ whole genome shotgun (WGS) entry which is preliminary data.</text>
</comment>
<dbReference type="GO" id="GO:0016747">
    <property type="term" value="F:acyltransferase activity, transferring groups other than amino-acyl groups"/>
    <property type="evidence" value="ECO:0007669"/>
    <property type="project" value="InterPro"/>
</dbReference>
<dbReference type="CDD" id="cd04301">
    <property type="entry name" value="NAT_SF"/>
    <property type="match status" value="1"/>
</dbReference>
<dbReference type="Gene3D" id="3.40.630.30">
    <property type="match status" value="1"/>
</dbReference>
<dbReference type="Proteomes" id="UP000284824">
    <property type="component" value="Unassembled WGS sequence"/>
</dbReference>
<dbReference type="InterPro" id="IPR000182">
    <property type="entry name" value="GNAT_dom"/>
</dbReference>
<dbReference type="InterPro" id="IPR016181">
    <property type="entry name" value="Acyl_CoA_acyltransferase"/>
</dbReference>
<evidence type="ECO:0000313" key="3">
    <source>
        <dbReference type="Proteomes" id="UP000284824"/>
    </source>
</evidence>
<dbReference type="RefSeq" id="WP_206641417.1">
    <property type="nucleotide sequence ID" value="NZ_SAUN01000001.1"/>
</dbReference>
<sequence>MTDELAHAAALQRHGAAADLARAVGFMRAFARRRAPRKIPVPGGFAVLDDRYPGSYDDNKLIVGAGDGPAPAPDAVLQAADETLADRAHRLVTVDDDRLGRAFADAFAAAGYHHETSVVMAFRGEIPADPPAAEQLGLEDLLPVLRRDWRRSLPQASEQVIDQLARRVETRLRGADVVAFRGVRAPGGEIAARADLYVHGAVAQIEDVFTGEEHRGRGYARTLMNALLAEAAGAELIFLVADDFSWPKDFYARLGFEELGRVHAYLRT</sequence>
<dbReference type="SUPFAM" id="SSF55729">
    <property type="entry name" value="Acyl-CoA N-acyltransferases (Nat)"/>
    <property type="match status" value="1"/>
</dbReference>
<protein>
    <submittedName>
        <fullName evidence="2">Acetyltransferase (GNAT) family protein</fullName>
    </submittedName>
</protein>
<organism evidence="2 3">
    <name type="scientific">Nonomuraea polychroma</name>
    <dbReference type="NCBI Taxonomy" id="46176"/>
    <lineage>
        <taxon>Bacteria</taxon>
        <taxon>Bacillati</taxon>
        <taxon>Actinomycetota</taxon>
        <taxon>Actinomycetes</taxon>
        <taxon>Streptosporangiales</taxon>
        <taxon>Streptosporangiaceae</taxon>
        <taxon>Nonomuraea</taxon>
    </lineage>
</organism>
<evidence type="ECO:0000259" key="1">
    <source>
        <dbReference type="PROSITE" id="PS51186"/>
    </source>
</evidence>
<dbReference type="PROSITE" id="PS51186">
    <property type="entry name" value="GNAT"/>
    <property type="match status" value="1"/>
</dbReference>
<keyword evidence="2" id="KW-0808">Transferase</keyword>
<name>A0A438M4X2_9ACTN</name>
<dbReference type="AlphaFoldDB" id="A0A438M4X2"/>
<dbReference type="EMBL" id="SAUN01000001">
    <property type="protein sequence ID" value="RVX40637.1"/>
    <property type="molecule type" value="Genomic_DNA"/>
</dbReference>
<reference evidence="2 3" key="1">
    <citation type="submission" date="2019-01" db="EMBL/GenBank/DDBJ databases">
        <title>Sequencing the genomes of 1000 actinobacteria strains.</title>
        <authorList>
            <person name="Klenk H.-P."/>
        </authorList>
    </citation>
    <scope>NUCLEOTIDE SEQUENCE [LARGE SCALE GENOMIC DNA]</scope>
    <source>
        <strain evidence="2 3">DSM 43925</strain>
    </source>
</reference>
<proteinExistence type="predicted"/>
<keyword evidence="3" id="KW-1185">Reference proteome</keyword>